<feature type="transmembrane region" description="Helical" evidence="2">
    <location>
        <begin position="7"/>
        <end position="29"/>
    </location>
</feature>
<protein>
    <submittedName>
        <fullName evidence="4">D-alanyl-D-alanine carboxypeptidase</fullName>
    </submittedName>
    <submittedName>
        <fullName evidence="5">M15 family metallopeptidase</fullName>
    </submittedName>
</protein>
<reference evidence="5 7" key="2">
    <citation type="submission" date="2022-03" db="EMBL/GenBank/DDBJ databases">
        <title>Metagenome-assembled genomes from swine fecal metagenomes.</title>
        <authorList>
            <person name="Holman D.B."/>
            <person name="Kommadath A."/>
        </authorList>
    </citation>
    <scope>NUCLEOTIDE SEQUENCE [LARGE SCALE GENOMIC DNA]</scope>
    <source>
        <strain evidence="5">SUG147</strain>
    </source>
</reference>
<dbReference type="InterPro" id="IPR058193">
    <property type="entry name" value="VanY/YodJ_core_dom"/>
</dbReference>
<keyword evidence="4" id="KW-0121">Carboxypeptidase</keyword>
<dbReference type="Pfam" id="PF02557">
    <property type="entry name" value="VanY"/>
    <property type="match status" value="1"/>
</dbReference>
<keyword evidence="4" id="KW-0378">Hydrolase</keyword>
<keyword evidence="4" id="KW-0645">Protease</keyword>
<organism evidence="4 6">
    <name type="scientific">Candidatus Colimorpha enterica</name>
    <dbReference type="NCBI Taxonomy" id="3083063"/>
    <lineage>
        <taxon>Bacteria</taxon>
        <taxon>Pseudomonadati</taxon>
        <taxon>Bacteroidota</taxon>
        <taxon>Bacteroidia</taxon>
        <taxon>Bacteroidales</taxon>
        <taxon>Candidatus Colimorpha</taxon>
    </lineage>
</organism>
<evidence type="ECO:0000259" key="3">
    <source>
        <dbReference type="Pfam" id="PF02557"/>
    </source>
</evidence>
<dbReference type="Proteomes" id="UP000017938">
    <property type="component" value="Unassembled WGS sequence"/>
</dbReference>
<dbReference type="AlphaFoldDB" id="R6TME6"/>
<dbReference type="GO" id="GO:0006508">
    <property type="term" value="P:proteolysis"/>
    <property type="evidence" value="ECO:0007669"/>
    <property type="project" value="InterPro"/>
</dbReference>
<sequence>MEYRRNYAVRFILIGLCLAAIAVLAVMLFRTPSKRPGESSAAAPETTAAPPSTVPETAESVTTPEETTTQKTESTAPVTEPPRQYEYATDVSRYLEFIDTDDRSYLILANRSHALGSKYVPEGLTKLNGYGNVTLRHTAAMAFEAMYKEMKALGMADVVVSSSYRDYNHQNKLYNRYIKEELARHPGYTWEQAAAIVDTYSARPGTSDHQTGLTVDFYPVSSRFEKTKTFRFMMENGYKFGFILRFPKGKTDITGYMYESWHWRFVGRKAATEMYERGITLEEYLGMTE</sequence>
<comment type="caution">
    <text evidence="4">The sequence shown here is derived from an EMBL/GenBank/DDBJ whole genome shotgun (WGS) entry which is preliminary data.</text>
</comment>
<feature type="domain" description="D-alanyl-D-alanine carboxypeptidase-like core" evidence="3">
    <location>
        <begin position="134"/>
        <end position="267"/>
    </location>
</feature>
<evidence type="ECO:0000313" key="4">
    <source>
        <dbReference type="EMBL" id="CDC73410.1"/>
    </source>
</evidence>
<reference evidence="4" key="1">
    <citation type="submission" date="2012-11" db="EMBL/GenBank/DDBJ databases">
        <title>Dependencies among metagenomic species, viruses, plasmids and units of genetic variation.</title>
        <authorList>
            <person name="Nielsen H.B."/>
            <person name="Almeida M."/>
            <person name="Juncker A.S."/>
            <person name="Rasmussen S."/>
            <person name="Li J."/>
            <person name="Sunagawa S."/>
            <person name="Plichta D."/>
            <person name="Gautier L."/>
            <person name="Le Chatelier E."/>
            <person name="Peletier E."/>
            <person name="Bonde I."/>
            <person name="Nielsen T."/>
            <person name="Manichanh C."/>
            <person name="Arumugam M."/>
            <person name="Batto J."/>
            <person name="Santos M.B.Q.D."/>
            <person name="Blom N."/>
            <person name="Borruel N."/>
            <person name="Burgdorf K.S."/>
            <person name="Boumezbeur F."/>
            <person name="Casellas F."/>
            <person name="Dore J."/>
            <person name="Guarner F."/>
            <person name="Hansen T."/>
            <person name="Hildebrand F."/>
            <person name="Kaas R.S."/>
            <person name="Kennedy S."/>
            <person name="Kristiansen K."/>
            <person name="Kultima J.R."/>
            <person name="Leonard P."/>
            <person name="Levenez F."/>
            <person name="Lund O."/>
            <person name="Moumen B."/>
            <person name="Le Paslier D."/>
            <person name="Pons N."/>
            <person name="Pedersen O."/>
            <person name="Prifti E."/>
            <person name="Qin J."/>
            <person name="Raes J."/>
            <person name="Tap J."/>
            <person name="Tims S."/>
            <person name="Ussery D.W."/>
            <person name="Yamada T."/>
            <person name="MetaHit consortium"/>
            <person name="Renault P."/>
            <person name="Sicheritz-Ponten T."/>
            <person name="Bork P."/>
            <person name="Wang J."/>
            <person name="Brunak S."/>
            <person name="Ehrlich S.D."/>
        </authorList>
    </citation>
    <scope>NUCLEOTIDE SEQUENCE [LARGE SCALE GENOMIC DNA]</scope>
</reference>
<dbReference type="InterPro" id="IPR009045">
    <property type="entry name" value="Zn_M74/Hedgehog-like"/>
</dbReference>
<proteinExistence type="predicted"/>
<dbReference type="EMBL" id="JALEMU010000153">
    <property type="protein sequence ID" value="MCI5756432.1"/>
    <property type="molecule type" value="Genomic_DNA"/>
</dbReference>
<dbReference type="SUPFAM" id="SSF55166">
    <property type="entry name" value="Hedgehog/DD-peptidase"/>
    <property type="match status" value="1"/>
</dbReference>
<dbReference type="Gene3D" id="3.30.1380.10">
    <property type="match status" value="1"/>
</dbReference>
<dbReference type="Proteomes" id="UP001139365">
    <property type="component" value="Unassembled WGS sequence"/>
</dbReference>
<evidence type="ECO:0000313" key="5">
    <source>
        <dbReference type="EMBL" id="MCI5756432.1"/>
    </source>
</evidence>
<dbReference type="PANTHER" id="PTHR34385">
    <property type="entry name" value="D-ALANYL-D-ALANINE CARBOXYPEPTIDASE"/>
    <property type="match status" value="1"/>
</dbReference>
<keyword evidence="2" id="KW-0472">Membrane</keyword>
<dbReference type="GO" id="GO:0004180">
    <property type="term" value="F:carboxypeptidase activity"/>
    <property type="evidence" value="ECO:0007669"/>
    <property type="project" value="UniProtKB-KW"/>
</dbReference>
<evidence type="ECO:0000313" key="7">
    <source>
        <dbReference type="Proteomes" id="UP001139365"/>
    </source>
</evidence>
<accession>R6TME6</accession>
<gene>
    <name evidence="4" type="ORF">BN580_01232</name>
    <name evidence="5" type="ORF">MR241_09100</name>
</gene>
<feature type="compositionally biased region" description="Low complexity" evidence="1">
    <location>
        <begin position="38"/>
        <end position="76"/>
    </location>
</feature>
<dbReference type="InterPro" id="IPR052179">
    <property type="entry name" value="DD-CPase-like"/>
</dbReference>
<dbReference type="EMBL" id="CBFW010000159">
    <property type="protein sequence ID" value="CDC73410.1"/>
    <property type="molecule type" value="Genomic_DNA"/>
</dbReference>
<evidence type="ECO:0000313" key="6">
    <source>
        <dbReference type="Proteomes" id="UP000017938"/>
    </source>
</evidence>
<keyword evidence="2" id="KW-0812">Transmembrane</keyword>
<evidence type="ECO:0000256" key="1">
    <source>
        <dbReference type="SAM" id="MobiDB-lite"/>
    </source>
</evidence>
<dbReference type="STRING" id="1263015.BN580_01232"/>
<dbReference type="PANTHER" id="PTHR34385:SF1">
    <property type="entry name" value="PEPTIDOGLYCAN L-ALANYL-D-GLUTAMATE ENDOPEPTIDASE CWLK"/>
    <property type="match status" value="1"/>
</dbReference>
<name>R6TME6_9BACT</name>
<evidence type="ECO:0000256" key="2">
    <source>
        <dbReference type="SAM" id="Phobius"/>
    </source>
</evidence>
<dbReference type="InterPro" id="IPR003709">
    <property type="entry name" value="VanY-like_core_dom"/>
</dbReference>
<dbReference type="CDD" id="cd14852">
    <property type="entry name" value="LD-carboxypeptidase"/>
    <property type="match status" value="1"/>
</dbReference>
<feature type="region of interest" description="Disordered" evidence="1">
    <location>
        <begin position="35"/>
        <end position="83"/>
    </location>
</feature>
<keyword evidence="2" id="KW-1133">Transmembrane helix</keyword>